<dbReference type="AlphaFoldDB" id="A0A6M6JL64"/>
<keyword evidence="3" id="KW-0413">Isomerase</keyword>
<feature type="domain" description="Mycothiol-dependent maleylpyruvate isomerase metal-binding" evidence="2">
    <location>
        <begin position="43"/>
        <end position="128"/>
    </location>
</feature>
<dbReference type="GO" id="GO:0046872">
    <property type="term" value="F:metal ion binding"/>
    <property type="evidence" value="ECO:0007669"/>
    <property type="project" value="InterPro"/>
</dbReference>
<organism evidence="3 4">
    <name type="scientific">Pseudonocardia broussonetiae</name>
    <dbReference type="NCBI Taxonomy" id="2736640"/>
    <lineage>
        <taxon>Bacteria</taxon>
        <taxon>Bacillati</taxon>
        <taxon>Actinomycetota</taxon>
        <taxon>Actinomycetes</taxon>
        <taxon>Pseudonocardiales</taxon>
        <taxon>Pseudonocardiaceae</taxon>
        <taxon>Pseudonocardia</taxon>
    </lineage>
</organism>
<gene>
    <name evidence="3" type="ORF">HOP40_26415</name>
</gene>
<sequence length="241" mass="25746">MRVPPVGAASGLQHRRGRWTTHRGGGEGGPVDVDEALPATRIERLAVADLLDGLGPGEWERASLCAGWTVHDVVAHMTWVTRLSLRSAVVGLVRARGDLDRLIAGSARERAARYAPEELVGQLRETAASPRRPPGTTVWDPLVDVLVHGQDVARPLGRELVMPLRPVLGALTHVWSTSTYGTPERFAGIRFRATDADWSAGHGGHEVSGPAGDLLLLSTGRAVALDAVQGAGDEVRRRLDA</sequence>
<feature type="region of interest" description="Disordered" evidence="1">
    <location>
        <begin position="1"/>
        <end position="33"/>
    </location>
</feature>
<dbReference type="KEGG" id="pbro:HOP40_26415"/>
<evidence type="ECO:0000313" key="4">
    <source>
        <dbReference type="Proteomes" id="UP000505377"/>
    </source>
</evidence>
<evidence type="ECO:0000259" key="2">
    <source>
        <dbReference type="Pfam" id="PF11716"/>
    </source>
</evidence>
<dbReference type="InterPro" id="IPR034660">
    <property type="entry name" value="DinB/YfiT-like"/>
</dbReference>
<protein>
    <submittedName>
        <fullName evidence="3">Maleylpyruvate isomerase family mycothiol-dependent enzyme</fullName>
    </submittedName>
</protein>
<reference evidence="3 4" key="1">
    <citation type="submission" date="2020-05" db="EMBL/GenBank/DDBJ databases">
        <authorList>
            <person name="Mo P."/>
        </authorList>
    </citation>
    <scope>NUCLEOTIDE SEQUENCE [LARGE SCALE GENOMIC DNA]</scope>
    <source>
        <strain evidence="3 4">Gen01</strain>
    </source>
</reference>
<keyword evidence="3" id="KW-0670">Pyruvate</keyword>
<dbReference type="EMBL" id="CP053564">
    <property type="protein sequence ID" value="QJY48874.1"/>
    <property type="molecule type" value="Genomic_DNA"/>
</dbReference>
<evidence type="ECO:0000256" key="1">
    <source>
        <dbReference type="SAM" id="MobiDB-lite"/>
    </source>
</evidence>
<dbReference type="InterPro" id="IPR024344">
    <property type="entry name" value="MDMPI_metal-binding"/>
</dbReference>
<dbReference type="Pfam" id="PF11716">
    <property type="entry name" value="MDMPI_N"/>
    <property type="match status" value="1"/>
</dbReference>
<dbReference type="InterPro" id="IPR017517">
    <property type="entry name" value="Maleyloyr_isom"/>
</dbReference>
<dbReference type="Proteomes" id="UP000505377">
    <property type="component" value="Chromosome"/>
</dbReference>
<dbReference type="NCBIfam" id="TIGR03083">
    <property type="entry name" value="maleylpyruvate isomerase family mycothiol-dependent enzyme"/>
    <property type="match status" value="1"/>
</dbReference>
<keyword evidence="4" id="KW-1185">Reference proteome</keyword>
<dbReference type="SUPFAM" id="SSF109854">
    <property type="entry name" value="DinB/YfiT-like putative metalloenzymes"/>
    <property type="match status" value="1"/>
</dbReference>
<dbReference type="GO" id="GO:0016853">
    <property type="term" value="F:isomerase activity"/>
    <property type="evidence" value="ECO:0007669"/>
    <property type="project" value="UniProtKB-KW"/>
</dbReference>
<dbReference type="Gene3D" id="1.20.120.450">
    <property type="entry name" value="dinb family like domain"/>
    <property type="match status" value="1"/>
</dbReference>
<accession>A0A6M6JL64</accession>
<evidence type="ECO:0000313" key="3">
    <source>
        <dbReference type="EMBL" id="QJY48874.1"/>
    </source>
</evidence>
<proteinExistence type="predicted"/>
<name>A0A6M6JL64_9PSEU</name>